<dbReference type="Pfam" id="PF00964">
    <property type="entry name" value="Elicitin"/>
    <property type="match status" value="1"/>
</dbReference>
<evidence type="ECO:0000313" key="8">
    <source>
        <dbReference type="EMBL" id="GMF53550.1"/>
    </source>
</evidence>
<reference evidence="8" key="1">
    <citation type="submission" date="2023-04" db="EMBL/GenBank/DDBJ databases">
        <title>Phytophthora fragariaefolia NBRC 109709.</title>
        <authorList>
            <person name="Ichikawa N."/>
            <person name="Sato H."/>
            <person name="Tonouchi N."/>
        </authorList>
    </citation>
    <scope>NUCLEOTIDE SEQUENCE</scope>
    <source>
        <strain evidence="8">NBRC 109709</strain>
    </source>
</reference>
<evidence type="ECO:0000313" key="9">
    <source>
        <dbReference type="Proteomes" id="UP001165121"/>
    </source>
</evidence>
<comment type="caution">
    <text evidence="8">The sequence shown here is derived from an EMBL/GenBank/DDBJ whole genome shotgun (WGS) entry which is preliminary data.</text>
</comment>
<evidence type="ECO:0000256" key="5">
    <source>
        <dbReference type="ARBA" id="ARBA00023157"/>
    </source>
</evidence>
<dbReference type="GO" id="GO:0052040">
    <property type="term" value="P:symbiont-mediated perturbation of host programmed cell death"/>
    <property type="evidence" value="ECO:0007669"/>
    <property type="project" value="UniProtKB-UniRule"/>
</dbReference>
<dbReference type="EMBL" id="BSXT01003299">
    <property type="protein sequence ID" value="GMF53550.1"/>
    <property type="molecule type" value="Genomic_DNA"/>
</dbReference>
<sequence length="143" mass="15393">MSRFSFTSTAFTALLLLQLHVGSYIPAASAVTTCSSAVSDPIKATIDKGALFSSCASVRLGVNSLFDALRLPPREFLLFCRSPSCAKPVKSLLSSIPTDCFITYQGSARNLSAEVSSLYRECAQVVGAADQTDVDDVYRYFLD</sequence>
<gene>
    <name evidence="8" type="ORF">Pfra01_002216800</name>
</gene>
<dbReference type="InterPro" id="IPR036470">
    <property type="entry name" value="Elicitin_sf"/>
</dbReference>
<name>A0A9W6Y4Z0_9STRA</name>
<dbReference type="SUPFAM" id="SSF48647">
    <property type="entry name" value="Fungal elicitin"/>
    <property type="match status" value="1"/>
</dbReference>
<protein>
    <recommendedName>
        <fullName evidence="6">Elicitin</fullName>
    </recommendedName>
</protein>
<dbReference type="SMART" id="SM01187">
    <property type="entry name" value="Elicitin"/>
    <property type="match status" value="1"/>
</dbReference>
<keyword evidence="9" id="KW-1185">Reference proteome</keyword>
<keyword evidence="5 6" id="KW-1015">Disulfide bond</keyword>
<comment type="subcellular location">
    <subcellularLocation>
        <location evidence="1 6">Secreted</location>
    </subcellularLocation>
</comment>
<accession>A0A9W6Y4Z0</accession>
<dbReference type="AlphaFoldDB" id="A0A9W6Y4Z0"/>
<evidence type="ECO:0000256" key="6">
    <source>
        <dbReference type="RuleBase" id="RU368111"/>
    </source>
</evidence>
<evidence type="ECO:0000256" key="2">
    <source>
        <dbReference type="ARBA" id="ARBA00009544"/>
    </source>
</evidence>
<comment type="similarity">
    <text evidence="2 6">Belongs to the elicitin family.</text>
</comment>
<feature type="signal peptide" evidence="7">
    <location>
        <begin position="1"/>
        <end position="30"/>
    </location>
</feature>
<evidence type="ECO:0000256" key="7">
    <source>
        <dbReference type="SAM" id="SignalP"/>
    </source>
</evidence>
<keyword evidence="3 6" id="KW-0964">Secreted</keyword>
<feature type="chain" id="PRO_5040800888" description="Elicitin" evidence="7">
    <location>
        <begin position="31"/>
        <end position="143"/>
    </location>
</feature>
<dbReference type="InterPro" id="IPR002200">
    <property type="entry name" value="Elicitin"/>
</dbReference>
<dbReference type="OrthoDB" id="104232at2759"/>
<evidence type="ECO:0000256" key="4">
    <source>
        <dbReference type="ARBA" id="ARBA00022978"/>
    </source>
</evidence>
<proteinExistence type="inferred from homology"/>
<evidence type="ECO:0000256" key="1">
    <source>
        <dbReference type="ARBA" id="ARBA00004613"/>
    </source>
</evidence>
<organism evidence="8 9">
    <name type="scientific">Phytophthora fragariaefolia</name>
    <dbReference type="NCBI Taxonomy" id="1490495"/>
    <lineage>
        <taxon>Eukaryota</taxon>
        <taxon>Sar</taxon>
        <taxon>Stramenopiles</taxon>
        <taxon>Oomycota</taxon>
        <taxon>Peronosporomycetes</taxon>
        <taxon>Peronosporales</taxon>
        <taxon>Peronosporaceae</taxon>
        <taxon>Phytophthora</taxon>
    </lineage>
</organism>
<evidence type="ECO:0000256" key="3">
    <source>
        <dbReference type="ARBA" id="ARBA00022525"/>
    </source>
</evidence>
<keyword evidence="7" id="KW-0732">Signal</keyword>
<comment type="function">
    <text evidence="6">Induces local and distal defense responses (incompatible hypersensitive reaction) in plants from the solanaceae and cruciferae families. Elicits leaf necrosis and causes the accumulation of pathogenesis-related proteins. Might interact with the lipidic molecules of the plasma membrane.</text>
</comment>
<dbReference type="Proteomes" id="UP001165121">
    <property type="component" value="Unassembled WGS sequence"/>
</dbReference>
<dbReference type="GO" id="GO:0005576">
    <property type="term" value="C:extracellular region"/>
    <property type="evidence" value="ECO:0007669"/>
    <property type="project" value="UniProtKB-SubCell"/>
</dbReference>
<keyword evidence="4 6" id="KW-0928">Hypersensitive response elicitation</keyword>